<dbReference type="InterPro" id="IPR002078">
    <property type="entry name" value="Sigma_54_int"/>
</dbReference>
<keyword evidence="2" id="KW-0067">ATP-binding</keyword>
<organism evidence="6 7">
    <name type="scientific">Vagococcus salmoninarum</name>
    <dbReference type="NCBI Taxonomy" id="2739"/>
    <lineage>
        <taxon>Bacteria</taxon>
        <taxon>Bacillati</taxon>
        <taxon>Bacillota</taxon>
        <taxon>Bacilli</taxon>
        <taxon>Lactobacillales</taxon>
        <taxon>Enterococcaceae</taxon>
        <taxon>Vagococcus</taxon>
    </lineage>
</organism>
<dbReference type="Pfam" id="PF25601">
    <property type="entry name" value="AAA_lid_14"/>
    <property type="match status" value="1"/>
</dbReference>
<dbReference type="InterPro" id="IPR002197">
    <property type="entry name" value="HTH_Fis"/>
</dbReference>
<dbReference type="PROSITE" id="PS00676">
    <property type="entry name" value="SIGMA54_INTERACT_2"/>
    <property type="match status" value="1"/>
</dbReference>
<dbReference type="Pfam" id="PF02954">
    <property type="entry name" value="HTH_8"/>
    <property type="match status" value="1"/>
</dbReference>
<dbReference type="Pfam" id="PF00158">
    <property type="entry name" value="Sigma54_activat"/>
    <property type="match status" value="1"/>
</dbReference>
<dbReference type="Gene3D" id="1.10.10.60">
    <property type="entry name" value="Homeodomain-like"/>
    <property type="match status" value="1"/>
</dbReference>
<feature type="domain" description="Sigma-54 factor interaction" evidence="5">
    <location>
        <begin position="309"/>
        <end position="534"/>
    </location>
</feature>
<keyword evidence="7" id="KW-1185">Reference proteome</keyword>
<dbReference type="Gene3D" id="1.10.8.60">
    <property type="match status" value="1"/>
</dbReference>
<proteinExistence type="predicted"/>
<evidence type="ECO:0000313" key="7">
    <source>
        <dbReference type="Proteomes" id="UP000287239"/>
    </source>
</evidence>
<dbReference type="InterPro" id="IPR009057">
    <property type="entry name" value="Homeodomain-like_sf"/>
</dbReference>
<dbReference type="FunFam" id="3.40.50.300:FF:000006">
    <property type="entry name" value="DNA-binding transcriptional regulator NtrC"/>
    <property type="match status" value="1"/>
</dbReference>
<dbReference type="Gene3D" id="3.30.450.40">
    <property type="match status" value="1"/>
</dbReference>
<dbReference type="SUPFAM" id="SSF46689">
    <property type="entry name" value="Homeodomain-like"/>
    <property type="match status" value="1"/>
</dbReference>
<dbReference type="InterPro" id="IPR027417">
    <property type="entry name" value="P-loop_NTPase"/>
</dbReference>
<dbReference type="Gene3D" id="3.40.50.300">
    <property type="entry name" value="P-loop containing nucleotide triphosphate hydrolases"/>
    <property type="match status" value="1"/>
</dbReference>
<gene>
    <name evidence="6" type="ORF">CBF35_08205</name>
</gene>
<dbReference type="GO" id="GO:0043565">
    <property type="term" value="F:sequence-specific DNA binding"/>
    <property type="evidence" value="ECO:0007669"/>
    <property type="project" value="InterPro"/>
</dbReference>
<dbReference type="SUPFAM" id="SSF55781">
    <property type="entry name" value="GAF domain-like"/>
    <property type="match status" value="1"/>
</dbReference>
<dbReference type="AlphaFoldDB" id="A0A429ZN81"/>
<dbReference type="PANTHER" id="PTHR32071:SF57">
    <property type="entry name" value="C4-DICARBOXYLATE TRANSPORT TRANSCRIPTIONAL REGULATORY PROTEIN DCTD"/>
    <property type="match status" value="1"/>
</dbReference>
<dbReference type="InterPro" id="IPR058031">
    <property type="entry name" value="AAA_lid_NorR"/>
</dbReference>
<evidence type="ECO:0000313" key="6">
    <source>
        <dbReference type="EMBL" id="RST95157.1"/>
    </source>
</evidence>
<dbReference type="PANTHER" id="PTHR32071">
    <property type="entry name" value="TRANSCRIPTIONAL REGULATORY PROTEIN"/>
    <property type="match status" value="1"/>
</dbReference>
<dbReference type="GO" id="GO:0005524">
    <property type="term" value="F:ATP binding"/>
    <property type="evidence" value="ECO:0007669"/>
    <property type="project" value="UniProtKB-KW"/>
</dbReference>
<evidence type="ECO:0000259" key="5">
    <source>
        <dbReference type="PROSITE" id="PS50045"/>
    </source>
</evidence>
<dbReference type="CDD" id="cd00009">
    <property type="entry name" value="AAA"/>
    <property type="match status" value="1"/>
</dbReference>
<dbReference type="OrthoDB" id="9771372at2"/>
<dbReference type="EMBL" id="NGJU01000011">
    <property type="protein sequence ID" value="RST95157.1"/>
    <property type="molecule type" value="Genomic_DNA"/>
</dbReference>
<keyword evidence="4" id="KW-0804">Transcription</keyword>
<dbReference type="GO" id="GO:0006355">
    <property type="term" value="P:regulation of DNA-templated transcription"/>
    <property type="evidence" value="ECO:0007669"/>
    <property type="project" value="InterPro"/>
</dbReference>
<comment type="caution">
    <text evidence="6">The sequence shown here is derived from an EMBL/GenBank/DDBJ whole genome shotgun (WGS) entry which is preliminary data.</text>
</comment>
<protein>
    <recommendedName>
        <fullName evidence="5">Sigma-54 factor interaction domain-containing protein</fullName>
    </recommendedName>
</protein>
<keyword evidence="3" id="KW-0805">Transcription regulation</keyword>
<dbReference type="SUPFAM" id="SSF52540">
    <property type="entry name" value="P-loop containing nucleoside triphosphate hydrolases"/>
    <property type="match status" value="1"/>
</dbReference>
<dbReference type="InterPro" id="IPR025943">
    <property type="entry name" value="Sigma_54_int_dom_ATP-bd_2"/>
</dbReference>
<sequence length="612" mass="70304">MKPLHYNAEQTRSDQMNMQESLWNELIQEPSMKALMLPEVIAESWEYCRLAEVNPYITKGKSKIELLTLKRKTQENRGLIDLIKQEITKYQKLFKVTRPIFILTDKEGCIIWREGNHETKDYANDITFVEGSIWTEKAVGTNAIGITLRTNQSVTVHGYEHYSVASHPFTCSSVPIHDEQNQLIGCLDISSFDQREFDQYTLLALQMISKTVQRNFIKANLARKEHLLEYLFKTDKIGVLCDDKDQIIKISEELELDDSQWLGRDLQELKKSHKLKTAGEKIYYEGSIVGYFYQRQGERPPASFKIFGIDSKNQAYRQFLFQLQKVAQSSLPVHLYGESGSGKELAAKTIHHNSLGKEGPLVAVNCGALSENLLESELFGYVSGAFTGAQGKGYKGKILQAHGGTLFLDEVDSMSKPMQAALLRVLEDQEVTPLGGEVAVKSEFRLITASNRDLRELVKTNEFRLDLFYRLYVAPLTIPPLRERQEDMKVLIQAFAKEKNWQITWLEQVIAVTNDYRWEGNIRELRNFLERLYLYYPVEAPSLEELREVIQVGAVNLKDKAPSDEHKSREQLKLEAALAKHHFHLSKTAKELGIARSTLYRWLTKYQIELPE</sequence>
<accession>A0A429ZN81</accession>
<name>A0A429ZN81_9ENTE</name>
<evidence type="ECO:0000256" key="1">
    <source>
        <dbReference type="ARBA" id="ARBA00022741"/>
    </source>
</evidence>
<dbReference type="Proteomes" id="UP000287239">
    <property type="component" value="Unassembled WGS sequence"/>
</dbReference>
<evidence type="ECO:0000256" key="4">
    <source>
        <dbReference type="ARBA" id="ARBA00023163"/>
    </source>
</evidence>
<evidence type="ECO:0000256" key="2">
    <source>
        <dbReference type="ARBA" id="ARBA00022840"/>
    </source>
</evidence>
<keyword evidence="1" id="KW-0547">Nucleotide-binding</keyword>
<dbReference type="PROSITE" id="PS50045">
    <property type="entry name" value="SIGMA54_INTERACT_4"/>
    <property type="match status" value="1"/>
</dbReference>
<dbReference type="InterPro" id="IPR029016">
    <property type="entry name" value="GAF-like_dom_sf"/>
</dbReference>
<dbReference type="SMART" id="SM00382">
    <property type="entry name" value="AAA"/>
    <property type="match status" value="1"/>
</dbReference>
<evidence type="ECO:0000256" key="3">
    <source>
        <dbReference type="ARBA" id="ARBA00023015"/>
    </source>
</evidence>
<dbReference type="InterPro" id="IPR003593">
    <property type="entry name" value="AAA+_ATPase"/>
</dbReference>
<reference evidence="6 7" key="1">
    <citation type="submission" date="2017-05" db="EMBL/GenBank/DDBJ databases">
        <title>Vagococcus spp. assemblies.</title>
        <authorList>
            <person name="Gulvik C.A."/>
        </authorList>
    </citation>
    <scope>NUCLEOTIDE SEQUENCE [LARGE SCALE GENOMIC DNA]</scope>
    <source>
        <strain evidence="6 7">NCFB 2777</strain>
    </source>
</reference>